<dbReference type="EMBL" id="JASPKY010000140">
    <property type="protein sequence ID" value="KAK9730900.1"/>
    <property type="molecule type" value="Genomic_DNA"/>
</dbReference>
<comment type="caution">
    <text evidence="2">The sequence shown here is derived from an EMBL/GenBank/DDBJ whole genome shotgun (WGS) entry which is preliminary data.</text>
</comment>
<evidence type="ECO:0000313" key="2">
    <source>
        <dbReference type="EMBL" id="KAK9730900.1"/>
    </source>
</evidence>
<organism evidence="2 3">
    <name type="scientific">Popillia japonica</name>
    <name type="common">Japanese beetle</name>
    <dbReference type="NCBI Taxonomy" id="7064"/>
    <lineage>
        <taxon>Eukaryota</taxon>
        <taxon>Metazoa</taxon>
        <taxon>Ecdysozoa</taxon>
        <taxon>Arthropoda</taxon>
        <taxon>Hexapoda</taxon>
        <taxon>Insecta</taxon>
        <taxon>Pterygota</taxon>
        <taxon>Neoptera</taxon>
        <taxon>Endopterygota</taxon>
        <taxon>Coleoptera</taxon>
        <taxon>Polyphaga</taxon>
        <taxon>Scarabaeiformia</taxon>
        <taxon>Scarabaeidae</taxon>
        <taxon>Rutelinae</taxon>
        <taxon>Popillia</taxon>
    </lineage>
</organism>
<proteinExistence type="predicted"/>
<name>A0AAW1LB28_POPJA</name>
<protein>
    <submittedName>
        <fullName evidence="2">Uncharacterized protein</fullName>
    </submittedName>
</protein>
<evidence type="ECO:0000313" key="3">
    <source>
        <dbReference type="Proteomes" id="UP001458880"/>
    </source>
</evidence>
<keyword evidence="3" id="KW-1185">Reference proteome</keyword>
<gene>
    <name evidence="2" type="ORF">QE152_g14094</name>
</gene>
<reference evidence="2 3" key="1">
    <citation type="journal article" date="2024" name="BMC Genomics">
        <title>De novo assembly and annotation of Popillia japonica's genome with initial clues to its potential as an invasive pest.</title>
        <authorList>
            <person name="Cucini C."/>
            <person name="Boschi S."/>
            <person name="Funari R."/>
            <person name="Cardaioli E."/>
            <person name="Iannotti N."/>
            <person name="Marturano G."/>
            <person name="Paoli F."/>
            <person name="Bruttini M."/>
            <person name="Carapelli A."/>
            <person name="Frati F."/>
            <person name="Nardi F."/>
        </authorList>
    </citation>
    <scope>NUCLEOTIDE SEQUENCE [LARGE SCALE GENOMIC DNA]</scope>
    <source>
        <strain evidence="2">DMR45628</strain>
    </source>
</reference>
<dbReference type="AlphaFoldDB" id="A0AAW1LB28"/>
<sequence length="100" mass="11345">MSLIGHINGYNTEEEDIVNYLRKMSLIGHINGYNTEEEDIVNYLESQGKPKKRYPVVNQEKESSAGDSVDSEVEEVSQLSKSKLNEMVNQGGMQYEIRST</sequence>
<evidence type="ECO:0000256" key="1">
    <source>
        <dbReference type="SAM" id="MobiDB-lite"/>
    </source>
</evidence>
<accession>A0AAW1LB28</accession>
<feature type="region of interest" description="Disordered" evidence="1">
    <location>
        <begin position="47"/>
        <end position="75"/>
    </location>
</feature>
<dbReference type="Proteomes" id="UP001458880">
    <property type="component" value="Unassembled WGS sequence"/>
</dbReference>